<dbReference type="NCBIfam" id="TIGR02607">
    <property type="entry name" value="antidote_HigA"/>
    <property type="match status" value="1"/>
</dbReference>
<keyword evidence="4" id="KW-1185">Reference proteome</keyword>
<evidence type="ECO:0000259" key="2">
    <source>
        <dbReference type="PROSITE" id="PS50943"/>
    </source>
</evidence>
<organism evidence="3 4">
    <name type="scientific">Scytonema hofmannii PCC 7110</name>
    <dbReference type="NCBI Taxonomy" id="128403"/>
    <lineage>
        <taxon>Bacteria</taxon>
        <taxon>Bacillati</taxon>
        <taxon>Cyanobacteriota</taxon>
        <taxon>Cyanophyceae</taxon>
        <taxon>Nostocales</taxon>
        <taxon>Scytonemataceae</taxon>
        <taxon>Scytonema</taxon>
    </lineage>
</organism>
<accession>A0A139X654</accession>
<dbReference type="PROSITE" id="PS50943">
    <property type="entry name" value="HTH_CROC1"/>
    <property type="match status" value="1"/>
</dbReference>
<dbReference type="EMBL" id="ANNX02000030">
    <property type="protein sequence ID" value="KYC40191.1"/>
    <property type="molecule type" value="Genomic_DNA"/>
</dbReference>
<dbReference type="GO" id="GO:0003677">
    <property type="term" value="F:DNA binding"/>
    <property type="evidence" value="ECO:0007669"/>
    <property type="project" value="InterPro"/>
</dbReference>
<sequence>MSNNIQNQYMPNYASPPGDTLQEVLEERGMSQAELAERTGRPKKTINEIINGKAAITPETALQLERVLGIPASFWNNRERHYREALARIEEQERLQKQVAWLNAFPVKTMIKLGWIQCYQDKVEQLGEVLNFFAVASPEQWEAIWCRTDVFFRKSQAFQSDLGAVTAWLRRGEIEAAEIPCTSYDANKFKAVLQQIRSLTAKPLEIFQQELVQLCAEAGVAVVFVPQLPKTRTYAATRWLNPNKALIQLSLRYKTDDHLWFSFFHEAGHILLHGKRDVFLEGKSVQSVEEEEHEQEANKFAADILIPPAELKRFLASDRQRNKAGIVQFATEIGIAPGIVLGRLQHDGVLPPSYYNDLKQKFEWVFNEQES</sequence>
<name>A0A139X654_9CYAN</name>
<comment type="similarity">
    <text evidence="1">Belongs to the short-chain fatty acyl-CoA assimilation regulator (ScfR) family.</text>
</comment>
<dbReference type="AlphaFoldDB" id="A0A139X654"/>
<dbReference type="InterPro" id="IPR013430">
    <property type="entry name" value="Toxin_antidote_HigA"/>
</dbReference>
<dbReference type="SUPFAM" id="SSF47413">
    <property type="entry name" value="lambda repressor-like DNA-binding domains"/>
    <property type="match status" value="1"/>
</dbReference>
<dbReference type="Pfam" id="PF01381">
    <property type="entry name" value="HTH_3"/>
    <property type="match status" value="1"/>
</dbReference>
<dbReference type="Gene3D" id="1.10.10.2910">
    <property type="match status" value="1"/>
</dbReference>
<evidence type="ECO:0000313" key="4">
    <source>
        <dbReference type="Proteomes" id="UP000076925"/>
    </source>
</evidence>
<evidence type="ECO:0000313" key="3">
    <source>
        <dbReference type="EMBL" id="KYC40191.1"/>
    </source>
</evidence>
<dbReference type="InterPro" id="IPR010982">
    <property type="entry name" value="Lambda_DNA-bd_dom_sf"/>
</dbReference>
<dbReference type="CDD" id="cd00093">
    <property type="entry name" value="HTH_XRE"/>
    <property type="match status" value="1"/>
</dbReference>
<gene>
    <name evidence="3" type="ORF">WA1_27000</name>
</gene>
<dbReference type="InterPro" id="IPR001387">
    <property type="entry name" value="Cro/C1-type_HTH"/>
</dbReference>
<feature type="domain" description="HTH cro/C1-type" evidence="2">
    <location>
        <begin position="21"/>
        <end position="75"/>
    </location>
</feature>
<dbReference type="Gene3D" id="1.10.260.40">
    <property type="entry name" value="lambda repressor-like DNA-binding domains"/>
    <property type="match status" value="1"/>
</dbReference>
<dbReference type="STRING" id="128403.WA1_27000"/>
<dbReference type="Pfam" id="PF06114">
    <property type="entry name" value="Peptidase_M78"/>
    <property type="match status" value="1"/>
</dbReference>
<proteinExistence type="inferred from homology"/>
<dbReference type="PANTHER" id="PTHR43236:SF1">
    <property type="entry name" value="BLL7220 PROTEIN"/>
    <property type="match status" value="1"/>
</dbReference>
<dbReference type="InterPro" id="IPR052345">
    <property type="entry name" value="Rad_response_metalloprotease"/>
</dbReference>
<dbReference type="SMART" id="SM00530">
    <property type="entry name" value="HTH_XRE"/>
    <property type="match status" value="1"/>
</dbReference>
<dbReference type="OrthoDB" id="9796786at2"/>
<evidence type="ECO:0000256" key="1">
    <source>
        <dbReference type="ARBA" id="ARBA00007227"/>
    </source>
</evidence>
<dbReference type="PANTHER" id="PTHR43236">
    <property type="entry name" value="ANTITOXIN HIGA1"/>
    <property type="match status" value="1"/>
</dbReference>
<comment type="caution">
    <text evidence="3">The sequence shown here is derived from an EMBL/GenBank/DDBJ whole genome shotgun (WGS) entry which is preliminary data.</text>
</comment>
<reference evidence="3 4" key="1">
    <citation type="journal article" date="2013" name="Genome Biol. Evol.">
        <title>Genomes of Stigonematalean cyanobacteria (subsection V) and the evolution of oxygenic photosynthesis from prokaryotes to plastids.</title>
        <authorList>
            <person name="Dagan T."/>
            <person name="Roettger M."/>
            <person name="Stucken K."/>
            <person name="Landan G."/>
            <person name="Koch R."/>
            <person name="Major P."/>
            <person name="Gould S.B."/>
            <person name="Goremykin V.V."/>
            <person name="Rippka R."/>
            <person name="Tandeau de Marsac N."/>
            <person name="Gugger M."/>
            <person name="Lockhart P.J."/>
            <person name="Allen J.F."/>
            <person name="Brune I."/>
            <person name="Maus I."/>
            <person name="Puhler A."/>
            <person name="Martin W.F."/>
        </authorList>
    </citation>
    <scope>NUCLEOTIDE SEQUENCE [LARGE SCALE GENOMIC DNA]</scope>
    <source>
        <strain evidence="3 4">PCC 7110</strain>
    </source>
</reference>
<protein>
    <submittedName>
        <fullName evidence="3">XRE family transcriptional regulator</fullName>
    </submittedName>
</protein>
<dbReference type="Proteomes" id="UP000076925">
    <property type="component" value="Unassembled WGS sequence"/>
</dbReference>
<dbReference type="InterPro" id="IPR010359">
    <property type="entry name" value="IrrE_HExxH"/>
</dbReference>
<dbReference type="RefSeq" id="WP_017749587.1">
    <property type="nucleotide sequence ID" value="NZ_KQ976354.1"/>
</dbReference>